<keyword evidence="3 6" id="KW-0808">Transferase</keyword>
<proteinExistence type="inferred from homology"/>
<evidence type="ECO:0000256" key="1">
    <source>
        <dbReference type="ARBA" id="ARBA00007228"/>
    </source>
</evidence>
<dbReference type="GO" id="GO:0003723">
    <property type="term" value="F:RNA binding"/>
    <property type="evidence" value="ECO:0007669"/>
    <property type="project" value="InterPro"/>
</dbReference>
<dbReference type="Pfam" id="PF22435">
    <property type="entry name" value="MRM3-like_sub_bind"/>
    <property type="match status" value="1"/>
</dbReference>
<dbReference type="InterPro" id="IPR053888">
    <property type="entry name" value="MRM3-like_sub_bind"/>
</dbReference>
<dbReference type="InterPro" id="IPR051259">
    <property type="entry name" value="rRNA_Methyltransferase"/>
</dbReference>
<keyword evidence="7" id="KW-1185">Reference proteome</keyword>
<reference evidence="6 7" key="1">
    <citation type="submission" date="2019-03" db="EMBL/GenBank/DDBJ databases">
        <title>Genomic Encyclopedia of Type Strains, Phase IV (KMG-IV): sequencing the most valuable type-strain genomes for metagenomic binning, comparative biology and taxonomic classification.</title>
        <authorList>
            <person name="Goeker M."/>
        </authorList>
    </citation>
    <scope>NUCLEOTIDE SEQUENCE [LARGE SCALE GENOMIC DNA]</scope>
    <source>
        <strain evidence="6 7">DSM 24629</strain>
    </source>
</reference>
<dbReference type="EMBL" id="SMAL01000005">
    <property type="protein sequence ID" value="TCT14691.1"/>
    <property type="molecule type" value="Genomic_DNA"/>
</dbReference>
<protein>
    <submittedName>
        <fullName evidence="6">TrmH family RNA methyltransferase</fullName>
    </submittedName>
</protein>
<dbReference type="SUPFAM" id="SSF55315">
    <property type="entry name" value="L30e-like"/>
    <property type="match status" value="1"/>
</dbReference>
<evidence type="ECO:0000313" key="7">
    <source>
        <dbReference type="Proteomes" id="UP000294902"/>
    </source>
</evidence>
<name>A0A4R3MKD6_9FIRM</name>
<dbReference type="InterPro" id="IPR029026">
    <property type="entry name" value="tRNA_m1G_MTases_N"/>
</dbReference>
<dbReference type="GO" id="GO:0032259">
    <property type="term" value="P:methylation"/>
    <property type="evidence" value="ECO:0007669"/>
    <property type="project" value="UniProtKB-KW"/>
</dbReference>
<dbReference type="SUPFAM" id="SSF75217">
    <property type="entry name" value="alpha/beta knot"/>
    <property type="match status" value="1"/>
</dbReference>
<accession>A0A4R3MKD6</accession>
<dbReference type="RefSeq" id="WP_132252361.1">
    <property type="nucleotide sequence ID" value="NZ_SMAL01000005.1"/>
</dbReference>
<dbReference type="GO" id="GO:0006396">
    <property type="term" value="P:RNA processing"/>
    <property type="evidence" value="ECO:0007669"/>
    <property type="project" value="InterPro"/>
</dbReference>
<dbReference type="Gene3D" id="3.30.1330.30">
    <property type="match status" value="1"/>
</dbReference>
<feature type="domain" description="tRNA/rRNA methyltransferase SpoU type" evidence="4">
    <location>
        <begin position="109"/>
        <end position="249"/>
    </location>
</feature>
<dbReference type="AlphaFoldDB" id="A0A4R3MKD6"/>
<dbReference type="CDD" id="cd18095">
    <property type="entry name" value="SpoU-like_rRNA-MTase"/>
    <property type="match status" value="1"/>
</dbReference>
<evidence type="ECO:0000259" key="5">
    <source>
        <dbReference type="Pfam" id="PF22435"/>
    </source>
</evidence>
<dbReference type="Gene3D" id="3.40.1280.10">
    <property type="match status" value="1"/>
</dbReference>
<evidence type="ECO:0000313" key="6">
    <source>
        <dbReference type="EMBL" id="TCT14691.1"/>
    </source>
</evidence>
<evidence type="ECO:0000256" key="2">
    <source>
        <dbReference type="ARBA" id="ARBA00022603"/>
    </source>
</evidence>
<dbReference type="GO" id="GO:0008173">
    <property type="term" value="F:RNA methyltransferase activity"/>
    <property type="evidence" value="ECO:0007669"/>
    <property type="project" value="InterPro"/>
</dbReference>
<dbReference type="PANTHER" id="PTHR43191">
    <property type="entry name" value="RRNA METHYLTRANSFERASE 3"/>
    <property type="match status" value="1"/>
</dbReference>
<dbReference type="PANTHER" id="PTHR43191:SF2">
    <property type="entry name" value="RRNA METHYLTRANSFERASE 3, MITOCHONDRIAL"/>
    <property type="match status" value="1"/>
</dbReference>
<dbReference type="InterPro" id="IPR029028">
    <property type="entry name" value="Alpha/beta_knot_MTases"/>
</dbReference>
<gene>
    <name evidence="6" type="ORF">EDC18_105173</name>
</gene>
<evidence type="ECO:0000259" key="4">
    <source>
        <dbReference type="Pfam" id="PF00588"/>
    </source>
</evidence>
<organism evidence="6 7">
    <name type="scientific">Natranaerovirga pectinivora</name>
    <dbReference type="NCBI Taxonomy" id="682400"/>
    <lineage>
        <taxon>Bacteria</taxon>
        <taxon>Bacillati</taxon>
        <taxon>Bacillota</taxon>
        <taxon>Clostridia</taxon>
        <taxon>Lachnospirales</taxon>
        <taxon>Natranaerovirgaceae</taxon>
        <taxon>Natranaerovirga</taxon>
    </lineage>
</organism>
<dbReference type="Pfam" id="PF00588">
    <property type="entry name" value="SpoU_methylase"/>
    <property type="match status" value="1"/>
</dbReference>
<dbReference type="InterPro" id="IPR029064">
    <property type="entry name" value="Ribosomal_eL30-like_sf"/>
</dbReference>
<comment type="caution">
    <text evidence="6">The sequence shown here is derived from an EMBL/GenBank/DDBJ whole genome shotgun (WGS) entry which is preliminary data.</text>
</comment>
<sequence length="258" mass="28955">MITSGKNQQIKNLMALIKKNKERNNQKVYIVEGEKMVGEIPPSDLVKVYFSESYFNKTMNKHLDYEYDIIKDSVFDQIADTNTPQGILAIVRQREYCLKDLLANREPSVMVLEDLQDPGNVGTIIRTAEGAGFTGVILSKQCVDLYNPKVVRATMGSLLRMPLFIADHLEDTIKELKDYGVKIYAAHLQGSCYHYEVDYSQSGVAFLIGNESKGLTNAITNLSDGLIKIPLHGNVESLNASIAASLLMYEVERQKRNK</sequence>
<evidence type="ECO:0000256" key="3">
    <source>
        <dbReference type="ARBA" id="ARBA00022679"/>
    </source>
</evidence>
<dbReference type="Proteomes" id="UP000294902">
    <property type="component" value="Unassembled WGS sequence"/>
</dbReference>
<dbReference type="OrthoDB" id="9785673at2"/>
<keyword evidence="2 6" id="KW-0489">Methyltransferase</keyword>
<comment type="similarity">
    <text evidence="1">Belongs to the class IV-like SAM-binding methyltransferase superfamily. RNA methyltransferase TrmH family.</text>
</comment>
<dbReference type="InterPro" id="IPR001537">
    <property type="entry name" value="SpoU_MeTrfase"/>
</dbReference>
<feature type="domain" description="MRM3-like substrate binding" evidence="5">
    <location>
        <begin position="7"/>
        <end position="89"/>
    </location>
</feature>